<dbReference type="OrthoDB" id="10458210at2759"/>
<feature type="region of interest" description="Disordered" evidence="1">
    <location>
        <begin position="1"/>
        <end position="32"/>
    </location>
</feature>
<protein>
    <submittedName>
        <fullName evidence="2">3879_t:CDS:1</fullName>
    </submittedName>
</protein>
<name>A0A9N9BB84_9GLOM</name>
<organism evidence="2 3">
    <name type="scientific">Racocetra fulgida</name>
    <dbReference type="NCBI Taxonomy" id="60492"/>
    <lineage>
        <taxon>Eukaryota</taxon>
        <taxon>Fungi</taxon>
        <taxon>Fungi incertae sedis</taxon>
        <taxon>Mucoromycota</taxon>
        <taxon>Glomeromycotina</taxon>
        <taxon>Glomeromycetes</taxon>
        <taxon>Diversisporales</taxon>
        <taxon>Gigasporaceae</taxon>
        <taxon>Racocetra</taxon>
    </lineage>
</organism>
<feature type="non-terminal residue" evidence="2">
    <location>
        <position position="158"/>
    </location>
</feature>
<evidence type="ECO:0000256" key="1">
    <source>
        <dbReference type="SAM" id="MobiDB-lite"/>
    </source>
</evidence>
<accession>A0A9N9BB84</accession>
<reference evidence="2" key="1">
    <citation type="submission" date="2021-06" db="EMBL/GenBank/DDBJ databases">
        <authorList>
            <person name="Kallberg Y."/>
            <person name="Tangrot J."/>
            <person name="Rosling A."/>
        </authorList>
    </citation>
    <scope>NUCLEOTIDE SEQUENCE</scope>
    <source>
        <strain evidence="2">IN212</strain>
    </source>
</reference>
<proteinExistence type="predicted"/>
<sequence length="158" mass="17163">RPPACQPVKAEVSADSQVNIGKSKGKKKSRSNIPLISCNGFENWDRGTCGIGQPPSPEIFIIPQCSESSKMPKGKGKGKAPKEQPISVSASVKATIDNRPKNGCRPSNNVCQPCDDVCQSCEDVCRRDEHVNLQSRQFDNFLCSGTPYSVSSRPDLRV</sequence>
<feature type="region of interest" description="Disordered" evidence="1">
    <location>
        <begin position="67"/>
        <end position="89"/>
    </location>
</feature>
<keyword evidence="3" id="KW-1185">Reference proteome</keyword>
<gene>
    <name evidence="2" type="ORF">RFULGI_LOCUS5093</name>
</gene>
<dbReference type="AlphaFoldDB" id="A0A9N9BB84"/>
<dbReference type="Proteomes" id="UP000789396">
    <property type="component" value="Unassembled WGS sequence"/>
</dbReference>
<evidence type="ECO:0000313" key="3">
    <source>
        <dbReference type="Proteomes" id="UP000789396"/>
    </source>
</evidence>
<evidence type="ECO:0000313" key="2">
    <source>
        <dbReference type="EMBL" id="CAG8561805.1"/>
    </source>
</evidence>
<comment type="caution">
    <text evidence="2">The sequence shown here is derived from an EMBL/GenBank/DDBJ whole genome shotgun (WGS) entry which is preliminary data.</text>
</comment>
<dbReference type="EMBL" id="CAJVPZ010005494">
    <property type="protein sequence ID" value="CAG8561805.1"/>
    <property type="molecule type" value="Genomic_DNA"/>
</dbReference>